<comment type="caution">
    <text evidence="2">The sequence shown here is derived from an EMBL/GenBank/DDBJ whole genome shotgun (WGS) entry which is preliminary data.</text>
</comment>
<accession>A0A4Z0MPQ7</accession>
<gene>
    <name evidence="2" type="ORF">EU557_07625</name>
</gene>
<reference evidence="2 3" key="1">
    <citation type="submission" date="2019-04" db="EMBL/GenBank/DDBJ databases">
        <authorList>
            <person name="Feng G."/>
            <person name="Zhang J."/>
            <person name="Zhu H."/>
        </authorList>
    </citation>
    <scope>NUCLEOTIDE SEQUENCE [LARGE SCALE GENOMIC DNA]</scope>
    <source>
        <strain evidence="2 3">JCM 19491</strain>
    </source>
</reference>
<keyword evidence="1" id="KW-0732">Signal</keyword>
<evidence type="ECO:0000313" key="2">
    <source>
        <dbReference type="EMBL" id="TGD81420.1"/>
    </source>
</evidence>
<dbReference type="EMBL" id="SRKZ01000002">
    <property type="protein sequence ID" value="TGD81420.1"/>
    <property type="molecule type" value="Genomic_DNA"/>
</dbReference>
<dbReference type="NCBIfam" id="TIGR01200">
    <property type="entry name" value="GLPGLI"/>
    <property type="match status" value="1"/>
</dbReference>
<name>A0A4Z0MPQ7_9BACT</name>
<proteinExistence type="predicted"/>
<organism evidence="2 3">
    <name type="scientific">Hymenobacter wooponensis</name>
    <dbReference type="NCBI Taxonomy" id="1525360"/>
    <lineage>
        <taxon>Bacteria</taxon>
        <taxon>Pseudomonadati</taxon>
        <taxon>Bacteroidota</taxon>
        <taxon>Cytophagia</taxon>
        <taxon>Cytophagales</taxon>
        <taxon>Hymenobacteraceae</taxon>
        <taxon>Hymenobacter</taxon>
    </lineage>
</organism>
<sequence>MKALFSFLLVLLLGTGLRSAASAQSAPKSGRIQYEVAQRVDPSQMRIVIDGQVIKPGSPEFPTDIPDTRNFGMTLSFAGPYAKEERQNMAMRIISAGPGTAPQTTNLGRPFEEAVYVDMNSRSYATVVGLKDGDATTTYRTDAPFTQPEGWKDTDQTKKIAGFTCRKATVPFQKETYTIWYTTELPFTYSPIRELLPTQGVVLSVESPKEQFKATKVDLKPVPEAEVRPVAGAQLVTTEQLRDLREKARANFRQRLMDRETGN</sequence>
<dbReference type="RefSeq" id="WP_135529801.1">
    <property type="nucleotide sequence ID" value="NZ_SRKZ01000002.1"/>
</dbReference>
<protein>
    <submittedName>
        <fullName evidence="2">GLPGLI family protein</fullName>
    </submittedName>
</protein>
<keyword evidence="3" id="KW-1185">Reference proteome</keyword>
<evidence type="ECO:0000256" key="1">
    <source>
        <dbReference type="SAM" id="SignalP"/>
    </source>
</evidence>
<dbReference type="OrthoDB" id="1440774at2"/>
<evidence type="ECO:0000313" key="3">
    <source>
        <dbReference type="Proteomes" id="UP000298284"/>
    </source>
</evidence>
<feature type="signal peptide" evidence="1">
    <location>
        <begin position="1"/>
        <end position="20"/>
    </location>
</feature>
<dbReference type="AlphaFoldDB" id="A0A4Z0MPQ7"/>
<dbReference type="Proteomes" id="UP000298284">
    <property type="component" value="Unassembled WGS sequence"/>
</dbReference>
<feature type="chain" id="PRO_5021241156" evidence="1">
    <location>
        <begin position="21"/>
        <end position="263"/>
    </location>
</feature>
<dbReference type="Pfam" id="PF22252">
    <property type="entry name" value="PNGase_F-II_N"/>
    <property type="match status" value="1"/>
</dbReference>
<dbReference type="InterPro" id="IPR005901">
    <property type="entry name" value="GLPGLI"/>
</dbReference>